<proteinExistence type="predicted"/>
<feature type="transmembrane region" description="Helical" evidence="1">
    <location>
        <begin position="120"/>
        <end position="141"/>
    </location>
</feature>
<feature type="transmembrane region" description="Helical" evidence="1">
    <location>
        <begin position="185"/>
        <end position="211"/>
    </location>
</feature>
<keyword evidence="1" id="KW-1133">Transmembrane helix</keyword>
<organism evidence="3 5">
    <name type="scientific">Staphylococcus caeli</name>
    <dbReference type="NCBI Taxonomy" id="2201815"/>
    <lineage>
        <taxon>Bacteria</taxon>
        <taxon>Bacillati</taxon>
        <taxon>Bacillota</taxon>
        <taxon>Bacilli</taxon>
        <taxon>Bacillales</taxon>
        <taxon>Staphylococcaceae</taxon>
        <taxon>Staphylococcus</taxon>
    </lineage>
</organism>
<sequence length="256" mass="30274">MVTIFTPILALLKEKKKRNLNKQLTILQQDNSSHEYNVYEQKIEINQKIEQTTSSKHTNISVFLYLIHSLFIISLILNIVYFYNHYFKIPNSLINLLDRASILSYNIFNMFLFALKNSIWVLFIASIIIGISTIILSLLFYNSKLKRLLASITMLCTNLIIWANVNNISNHMLELSENNFQRYIIIVFLMISLLVIATNNILLTCYLFNYLNYSKYYDNETKRFLYIILPLPSFFIIKWTFLDNGYLQIIEFLKNL</sequence>
<protein>
    <submittedName>
        <fullName evidence="3">Uncharacterized protein</fullName>
    </submittedName>
</protein>
<dbReference type="Proteomes" id="UP000095768">
    <property type="component" value="Unassembled WGS sequence"/>
</dbReference>
<feature type="transmembrane region" description="Helical" evidence="1">
    <location>
        <begin position="62"/>
        <end position="84"/>
    </location>
</feature>
<evidence type="ECO:0000313" key="4">
    <source>
        <dbReference type="Proteomes" id="UP000095412"/>
    </source>
</evidence>
<feature type="transmembrane region" description="Helical" evidence="1">
    <location>
        <begin position="148"/>
        <end position="165"/>
    </location>
</feature>
<evidence type="ECO:0000256" key="1">
    <source>
        <dbReference type="SAM" id="Phobius"/>
    </source>
</evidence>
<name>A0A1D4QEN7_9STAP</name>
<dbReference type="Proteomes" id="UP000095412">
    <property type="component" value="Unassembled WGS sequence"/>
</dbReference>
<dbReference type="EMBL" id="FMPG01000013">
    <property type="protein sequence ID" value="SCT33593.1"/>
    <property type="molecule type" value="Genomic_DNA"/>
</dbReference>
<keyword evidence="1" id="KW-0472">Membrane</keyword>
<dbReference type="EMBL" id="FMPI01000017">
    <property type="protein sequence ID" value="SCT28527.1"/>
    <property type="molecule type" value="Genomic_DNA"/>
</dbReference>
<keyword evidence="4" id="KW-1185">Reference proteome</keyword>
<evidence type="ECO:0000313" key="5">
    <source>
        <dbReference type="Proteomes" id="UP000095768"/>
    </source>
</evidence>
<feature type="transmembrane region" description="Helical" evidence="1">
    <location>
        <begin position="223"/>
        <end position="242"/>
    </location>
</feature>
<accession>A0A1D4QEN7</accession>
<reference evidence="3 5" key="2">
    <citation type="submission" date="2016-09" db="EMBL/GenBank/DDBJ databases">
        <authorList>
            <consortium name="Pathogen Informatics"/>
        </authorList>
    </citation>
    <scope>NUCLEOTIDE SEQUENCE [LARGE SCALE GENOMIC DNA]</scope>
    <source>
        <strain evidence="3 5">82B</strain>
    </source>
</reference>
<dbReference type="AlphaFoldDB" id="A0A1D4QEN7"/>
<keyword evidence="1" id="KW-0812">Transmembrane</keyword>
<reference evidence="2 4" key="1">
    <citation type="submission" date="2016-09" db="EMBL/GenBank/DDBJ databases">
        <authorList>
            <consortium name="Pathogen Informatics"/>
            <person name="Sun Q."/>
            <person name="Inoue M."/>
        </authorList>
    </citation>
    <scope>NUCLEOTIDE SEQUENCE [LARGE SCALE GENOMIC DNA]</scope>
    <source>
        <strain evidence="2 4">82C</strain>
    </source>
</reference>
<evidence type="ECO:0000313" key="3">
    <source>
        <dbReference type="EMBL" id="SCT33593.1"/>
    </source>
</evidence>
<evidence type="ECO:0000313" key="2">
    <source>
        <dbReference type="EMBL" id="SCT28527.1"/>
    </source>
</evidence>
<gene>
    <name evidence="3" type="ORF">SAMEA2297795_02270</name>
    <name evidence="2" type="ORF">SAMEA2297796_02097</name>
</gene>